<evidence type="ECO:0000256" key="8">
    <source>
        <dbReference type="ARBA" id="ARBA00022898"/>
    </source>
</evidence>
<comment type="catalytic activity">
    <reaction evidence="9 10">
        <text>(8S)-8-amino-7-oxononanoate + S-adenosyl-L-methionine = S-adenosyl-4-methylsulfanyl-2-oxobutanoate + (7R,8S)-7,8-diammoniononanoate</text>
        <dbReference type="Rhea" id="RHEA:16861"/>
        <dbReference type="ChEBI" id="CHEBI:16490"/>
        <dbReference type="ChEBI" id="CHEBI:59789"/>
        <dbReference type="ChEBI" id="CHEBI:149468"/>
        <dbReference type="ChEBI" id="CHEBI:149469"/>
        <dbReference type="EC" id="2.6.1.62"/>
    </reaction>
</comment>
<comment type="cofactor">
    <cofactor evidence="1 10">
        <name>pyridoxal 5'-phosphate</name>
        <dbReference type="ChEBI" id="CHEBI:597326"/>
    </cofactor>
</comment>
<proteinExistence type="inferred from homology"/>
<gene>
    <name evidence="10" type="primary">bioA</name>
    <name evidence="11" type="ORF">CN311_27045</name>
</gene>
<organism evidence="11 12">
    <name type="scientific">Mesorhizobium sanjuanii</name>
    <dbReference type="NCBI Taxonomy" id="2037900"/>
    <lineage>
        <taxon>Bacteria</taxon>
        <taxon>Pseudomonadati</taxon>
        <taxon>Pseudomonadota</taxon>
        <taxon>Alphaproteobacteria</taxon>
        <taxon>Hyphomicrobiales</taxon>
        <taxon>Phyllobacteriaceae</taxon>
        <taxon>Mesorhizobium</taxon>
    </lineage>
</organism>
<evidence type="ECO:0000256" key="6">
    <source>
        <dbReference type="ARBA" id="ARBA00022691"/>
    </source>
</evidence>
<keyword evidence="12" id="KW-1185">Reference proteome</keyword>
<dbReference type="Gene3D" id="3.40.640.10">
    <property type="entry name" value="Type I PLP-dependent aspartate aminotransferase-like (Major domain)"/>
    <property type="match status" value="1"/>
</dbReference>
<keyword evidence="10" id="KW-0963">Cytoplasm</keyword>
<evidence type="ECO:0000313" key="11">
    <source>
        <dbReference type="EMBL" id="PDQ18014.1"/>
    </source>
</evidence>
<name>A0A2A6F846_9HYPH</name>
<evidence type="ECO:0000256" key="3">
    <source>
        <dbReference type="ARBA" id="ARBA00022571"/>
    </source>
</evidence>
<dbReference type="EC" id="2.6.1.62" evidence="10"/>
<dbReference type="GO" id="GO:0004015">
    <property type="term" value="F:adenosylmethionine-8-amino-7-oxononanoate transaminase activity"/>
    <property type="evidence" value="ECO:0007669"/>
    <property type="project" value="UniProtKB-UniRule"/>
</dbReference>
<dbReference type="PANTHER" id="PTHR42684">
    <property type="entry name" value="ADENOSYLMETHIONINE-8-AMINO-7-OXONONANOATE AMINOTRANSFERASE"/>
    <property type="match status" value="1"/>
</dbReference>
<dbReference type="GO" id="GO:0006526">
    <property type="term" value="P:L-arginine biosynthetic process"/>
    <property type="evidence" value="ECO:0007669"/>
    <property type="project" value="UniProtKB-KW"/>
</dbReference>
<dbReference type="InterPro" id="IPR015424">
    <property type="entry name" value="PyrdxlP-dep_Trfase"/>
</dbReference>
<comment type="caution">
    <text evidence="11">The sequence shown here is derived from an EMBL/GenBank/DDBJ whole genome shotgun (WGS) entry which is preliminary data.</text>
</comment>
<comment type="subcellular location">
    <subcellularLocation>
        <location evidence="10">Cytoplasm</location>
    </subcellularLocation>
</comment>
<dbReference type="SUPFAM" id="SSF53383">
    <property type="entry name" value="PLP-dependent transferases"/>
    <property type="match status" value="1"/>
</dbReference>
<evidence type="ECO:0000256" key="9">
    <source>
        <dbReference type="ARBA" id="ARBA00048449"/>
    </source>
</evidence>
<dbReference type="UniPathway" id="UPA00078">
    <property type="reaction ID" value="UER00160"/>
</dbReference>
<dbReference type="InterPro" id="IPR005815">
    <property type="entry name" value="BioA"/>
</dbReference>
<evidence type="ECO:0000256" key="1">
    <source>
        <dbReference type="ARBA" id="ARBA00001933"/>
    </source>
</evidence>
<keyword evidence="3" id="KW-0028">Amino-acid biosynthesis</keyword>
<dbReference type="CDD" id="cd00610">
    <property type="entry name" value="OAT_like"/>
    <property type="match status" value="1"/>
</dbReference>
<keyword evidence="8 10" id="KW-0663">Pyridoxal phosphate</keyword>
<feature type="site" description="Participates in the substrate recognition with KAPA and in a stacking interaction with the adenine ring of SAM" evidence="10">
    <location>
        <position position="10"/>
    </location>
</feature>
<sequence length="421" mass="45751">MSQSQVWHPFTQHALEPAIPEIVRTEGAYLYKADDTRILDAISSWWVVTHGHRHPRIIRAIETTASSLDQIIFAGFTHEPAERLARALVGLAPTGLDWVFYSDSGSTSVEVALKMALGYFRNIGAPRSRIVVMEHSYHGDTIGTMSVGARGVFNAAYEPLLFEVDTIPFPASGREQETLDRFEAVSRDRRAAALIVEPLLLGAGGMLMYPASVLTELKKIAETSGTLLIADEVMTGWGRTGTMFACEQASISPDILCTSKGLTGGAIPLAATLATDAIFQAHYSEDRTKTFFHSSSYTANPIACAAALANVEIWRDEPVAERIATLSAKQAAGLQRFRDNPYFTACRATGTIAALDLRTGSAGYLAEIGPKLRAFFLERGLLVRPLGNVLYLLPPYCITGEELDGLHDAIEEAGERFGTKP</sequence>
<feature type="binding site" evidence="10">
    <location>
        <position position="294"/>
    </location>
    <ligand>
        <name>substrate</name>
    </ligand>
</feature>
<feature type="binding site" evidence="10">
    <location>
        <position position="45"/>
    </location>
    <ligand>
        <name>substrate</name>
    </ligand>
</feature>
<dbReference type="Proteomes" id="UP000219182">
    <property type="component" value="Unassembled WGS sequence"/>
</dbReference>
<dbReference type="HAMAP" id="MF_00834">
    <property type="entry name" value="BioA"/>
    <property type="match status" value="1"/>
</dbReference>
<feature type="modified residue" description="N6-(pyridoxal phosphate)lysine" evidence="10">
    <location>
        <position position="260"/>
    </location>
</feature>
<reference evidence="11 12" key="1">
    <citation type="submission" date="2017-09" db="EMBL/GenBank/DDBJ databases">
        <title>Mesorhizobum sanjuanii sp. nov. isolated from nodules of Lotus tenuis in saline-alkaline lowlands of Flooding Pampa.</title>
        <authorList>
            <person name="Sannazzaro A.I."/>
            <person name="Torres Tejerizo G.A."/>
            <person name="Fontana F."/>
            <person name="Cumpa Velazquez L.M."/>
            <person name="Hansen L."/>
            <person name="Pistorio M."/>
            <person name="Estrella M.J."/>
        </authorList>
    </citation>
    <scope>NUCLEOTIDE SEQUENCE [LARGE SCALE GENOMIC DNA]</scope>
    <source>
        <strain evidence="11 12">BSA136</strain>
    </source>
</reference>
<dbReference type="AlphaFoldDB" id="A0A2A6F846"/>
<dbReference type="NCBIfam" id="TIGR00508">
    <property type="entry name" value="bioA"/>
    <property type="match status" value="1"/>
</dbReference>
<dbReference type="FunFam" id="3.40.640.10:FF:000004">
    <property type="entry name" value="Acetylornithine aminotransferase"/>
    <property type="match status" value="1"/>
</dbReference>
<keyword evidence="4 10" id="KW-0032">Aminotransferase</keyword>
<accession>A0A2A6F846</accession>
<keyword evidence="6 10" id="KW-0949">S-adenosyl-L-methionine</keyword>
<feature type="binding site" evidence="10">
    <location>
        <begin position="105"/>
        <end position="106"/>
    </location>
    <ligand>
        <name>pyridoxal 5'-phosphate</name>
        <dbReference type="ChEBI" id="CHEBI:597326"/>
    </ligand>
</feature>
<comment type="pathway">
    <text evidence="2 10">Cofactor biosynthesis; biotin biosynthesis; 7,8-diaminononanoate from 8-amino-7-oxononanoate (SAM route): step 1/1.</text>
</comment>
<protein>
    <recommendedName>
        <fullName evidence="10">Adenosylmethionine-8-amino-7-oxononanoate aminotransferase</fullName>
        <ecNumber evidence="10">2.6.1.62</ecNumber>
    </recommendedName>
    <alternativeName>
        <fullName evidence="10">7,8-diamino-pelargonic acid aminotransferase</fullName>
        <shortName evidence="10">DAPA AT</shortName>
        <shortName evidence="10">DAPA aminotransferase</shortName>
    </alternativeName>
    <alternativeName>
        <fullName evidence="10">7,8-diaminononanoate synthase</fullName>
        <shortName evidence="10">DANS</shortName>
    </alternativeName>
    <alternativeName>
        <fullName evidence="10">Diaminopelargonic acid synthase</fullName>
    </alternativeName>
</protein>
<dbReference type="GO" id="GO:0005737">
    <property type="term" value="C:cytoplasm"/>
    <property type="evidence" value="ECO:0007669"/>
    <property type="project" value="UniProtKB-SubCell"/>
</dbReference>
<comment type="similarity">
    <text evidence="10">Belongs to the class-III pyridoxal-phosphate-dependent aminotransferase family. BioA subfamily.</text>
</comment>
<dbReference type="GO" id="GO:0030170">
    <property type="term" value="F:pyridoxal phosphate binding"/>
    <property type="evidence" value="ECO:0007669"/>
    <property type="project" value="UniProtKB-UniRule"/>
</dbReference>
<keyword evidence="5 10" id="KW-0808">Transferase</keyword>
<feature type="binding site" evidence="10">
    <location>
        <begin position="295"/>
        <end position="296"/>
    </location>
    <ligand>
        <name>pyridoxal 5'-phosphate</name>
        <dbReference type="ChEBI" id="CHEBI:597326"/>
    </ligand>
</feature>
<dbReference type="Gene3D" id="3.90.1150.10">
    <property type="entry name" value="Aspartate Aminotransferase, domain 1"/>
    <property type="match status" value="1"/>
</dbReference>
<feature type="binding site" evidence="10">
    <location>
        <position position="260"/>
    </location>
    <ligand>
        <name>substrate</name>
    </ligand>
</feature>
<dbReference type="InterPro" id="IPR005814">
    <property type="entry name" value="Aminotrans_3"/>
</dbReference>
<dbReference type="GO" id="GO:0009102">
    <property type="term" value="P:biotin biosynthetic process"/>
    <property type="evidence" value="ECO:0007669"/>
    <property type="project" value="UniProtKB-UniRule"/>
</dbReference>
<evidence type="ECO:0000313" key="12">
    <source>
        <dbReference type="Proteomes" id="UP000219182"/>
    </source>
</evidence>
<evidence type="ECO:0000256" key="4">
    <source>
        <dbReference type="ARBA" id="ARBA00022576"/>
    </source>
</evidence>
<evidence type="ECO:0000256" key="2">
    <source>
        <dbReference type="ARBA" id="ARBA00005063"/>
    </source>
</evidence>
<dbReference type="RefSeq" id="WP_097576704.1">
    <property type="nucleotide sequence ID" value="NZ_NWQG01000214.1"/>
</dbReference>
<dbReference type="InterPro" id="IPR015422">
    <property type="entry name" value="PyrdxlP-dep_Trfase_small"/>
</dbReference>
<feature type="binding site" evidence="10">
    <location>
        <position position="231"/>
    </location>
    <ligand>
        <name>pyridoxal 5'-phosphate</name>
        <dbReference type="ChEBI" id="CHEBI:597326"/>
    </ligand>
</feature>
<dbReference type="Pfam" id="PF00202">
    <property type="entry name" value="Aminotran_3"/>
    <property type="match status" value="1"/>
</dbReference>
<evidence type="ECO:0000256" key="5">
    <source>
        <dbReference type="ARBA" id="ARBA00022679"/>
    </source>
</evidence>
<evidence type="ECO:0000256" key="10">
    <source>
        <dbReference type="HAMAP-Rule" id="MF_00834"/>
    </source>
</evidence>
<dbReference type="EMBL" id="NWQG01000214">
    <property type="protein sequence ID" value="PDQ18014.1"/>
    <property type="molecule type" value="Genomic_DNA"/>
</dbReference>
<dbReference type="InterPro" id="IPR015421">
    <property type="entry name" value="PyrdxlP-dep_Trfase_major"/>
</dbReference>
<comment type="function">
    <text evidence="10">Catalyzes the transfer of the alpha-amino group from S-adenosyl-L-methionine (SAM) to 7-keto-8-aminopelargonic acid (KAPA) to form 7,8-diaminopelargonic acid (DAPA). It is the only aminotransferase known to utilize SAM as an amino donor.</text>
</comment>
<feature type="binding site" evidence="10">
    <location>
        <position position="384"/>
    </location>
    <ligand>
        <name>substrate</name>
    </ligand>
</feature>
<keyword evidence="3" id="KW-0055">Arginine biosynthesis</keyword>
<dbReference type="PANTHER" id="PTHR42684:SF17">
    <property type="entry name" value="ADENOSYLMETHIONINE-8-AMINO-7-OXONONANOATE AMINOTRANSFERASE"/>
    <property type="match status" value="1"/>
</dbReference>
<feature type="binding site" evidence="10">
    <location>
        <position position="137"/>
    </location>
    <ligand>
        <name>substrate</name>
    </ligand>
</feature>
<dbReference type="NCBIfam" id="NF004624">
    <property type="entry name" value="PRK05964.1"/>
    <property type="match status" value="1"/>
</dbReference>
<comment type="subunit">
    <text evidence="10">Homodimer.</text>
</comment>
<keyword evidence="7 10" id="KW-0093">Biotin biosynthesis</keyword>
<evidence type="ECO:0000256" key="7">
    <source>
        <dbReference type="ARBA" id="ARBA00022756"/>
    </source>
</evidence>